<comment type="caution">
    <text evidence="1">The sequence shown here is derived from an EMBL/GenBank/DDBJ whole genome shotgun (WGS) entry which is preliminary data.</text>
</comment>
<dbReference type="AlphaFoldDB" id="A0A834TXV4"/>
<evidence type="ECO:0000313" key="1">
    <source>
        <dbReference type="EMBL" id="KAF7829257.1"/>
    </source>
</evidence>
<keyword evidence="2" id="KW-1185">Reference proteome</keyword>
<evidence type="ECO:0000313" key="2">
    <source>
        <dbReference type="Proteomes" id="UP000634136"/>
    </source>
</evidence>
<organism evidence="1 2">
    <name type="scientific">Senna tora</name>
    <dbReference type="NCBI Taxonomy" id="362788"/>
    <lineage>
        <taxon>Eukaryota</taxon>
        <taxon>Viridiplantae</taxon>
        <taxon>Streptophyta</taxon>
        <taxon>Embryophyta</taxon>
        <taxon>Tracheophyta</taxon>
        <taxon>Spermatophyta</taxon>
        <taxon>Magnoliopsida</taxon>
        <taxon>eudicotyledons</taxon>
        <taxon>Gunneridae</taxon>
        <taxon>Pentapetalae</taxon>
        <taxon>rosids</taxon>
        <taxon>fabids</taxon>
        <taxon>Fabales</taxon>
        <taxon>Fabaceae</taxon>
        <taxon>Caesalpinioideae</taxon>
        <taxon>Cassia clade</taxon>
        <taxon>Senna</taxon>
    </lineage>
</organism>
<reference evidence="1" key="1">
    <citation type="submission" date="2020-09" db="EMBL/GenBank/DDBJ databases">
        <title>Genome-Enabled Discovery of Anthraquinone Biosynthesis in Senna tora.</title>
        <authorList>
            <person name="Kang S.-H."/>
            <person name="Pandey R.P."/>
            <person name="Lee C.-M."/>
            <person name="Sim J.-S."/>
            <person name="Jeong J.-T."/>
            <person name="Choi B.-S."/>
            <person name="Jung M."/>
            <person name="Ginzburg D."/>
            <person name="Zhao K."/>
            <person name="Won S.Y."/>
            <person name="Oh T.-J."/>
            <person name="Yu Y."/>
            <person name="Kim N.-H."/>
            <person name="Lee O.R."/>
            <person name="Lee T.-H."/>
            <person name="Bashyal P."/>
            <person name="Kim T.-S."/>
            <person name="Lee W.-H."/>
            <person name="Kawkins C."/>
            <person name="Kim C.-K."/>
            <person name="Kim J.S."/>
            <person name="Ahn B.O."/>
            <person name="Rhee S.Y."/>
            <person name="Sohng J.K."/>
        </authorList>
    </citation>
    <scope>NUCLEOTIDE SEQUENCE</scope>
    <source>
        <tissue evidence="1">Leaf</tissue>
    </source>
</reference>
<name>A0A834TXV4_9FABA</name>
<protein>
    <submittedName>
        <fullName evidence="1">Uncharacterized protein</fullName>
    </submittedName>
</protein>
<dbReference type="EMBL" id="JAAIUW010000006">
    <property type="protein sequence ID" value="KAF7829257.1"/>
    <property type="molecule type" value="Genomic_DNA"/>
</dbReference>
<gene>
    <name evidence="1" type="ORF">G2W53_020421</name>
</gene>
<proteinExistence type="predicted"/>
<dbReference type="Proteomes" id="UP000634136">
    <property type="component" value="Unassembled WGS sequence"/>
</dbReference>
<dbReference type="OrthoDB" id="692779at2759"/>
<accession>A0A834TXV4</accession>
<dbReference type="PANTHER" id="PTHR33168">
    <property type="entry name" value="STRESS INDUCED PROTEIN-RELATED"/>
    <property type="match status" value="1"/>
</dbReference>
<sequence>MEKDLTTVMHRSSYGGGCMMMMSPSSCLPLHEEFQYSRIHNKKKGGKWRNLLKRLMREGKTVCGSKPHLSFQYDPVSYSQNFDDGDCHLHDHQPPFPALASCVSSTAASLSLDGLESTVKHQ</sequence>